<comment type="caution">
    <text evidence="1">The sequence shown here is derived from an EMBL/GenBank/DDBJ whole genome shotgun (WGS) entry which is preliminary data.</text>
</comment>
<name>A0A963YNN4_9PROT</name>
<protein>
    <submittedName>
        <fullName evidence="1">FkbM family methyltransferase</fullName>
    </submittedName>
</protein>
<dbReference type="RefSeq" id="WP_227319845.1">
    <property type="nucleotide sequence ID" value="NZ_JAESVB010000001.1"/>
</dbReference>
<reference evidence="1" key="2">
    <citation type="submission" date="2021-01" db="EMBL/GenBank/DDBJ databases">
        <authorList>
            <person name="Mieszkin S."/>
            <person name="Pouder E."/>
            <person name="Alain K."/>
        </authorList>
    </citation>
    <scope>NUCLEOTIDE SEQUENCE</scope>
    <source>
        <strain evidence="1">HW T2.11</strain>
    </source>
</reference>
<gene>
    <name evidence="1" type="ORF">ASILVAE211_03295</name>
</gene>
<keyword evidence="2" id="KW-1185">Reference proteome</keyword>
<dbReference type="Proteomes" id="UP000708298">
    <property type="component" value="Unassembled WGS sequence"/>
</dbReference>
<dbReference type="AlphaFoldDB" id="A0A963YNN4"/>
<sequence>MTFRPVTEPLDVGIARQRGVFEALALLTPLDLPDDRKIRVGDPGDGGYVLVDRLRPGQPVMSFGVGPNVSFDRDLARRGHPVLLFDHTIARLPEDHAGFTWFAEGVAGQADAARQLHTLADHMAKLPPASEAPILKMDVEGAEWDVLTETSSLVMRRFEQIVLELHDLEKLEDARFRGLVWRALASLSSAFTLCHVHANNFGHIANVSGFPVPQTLEVTYIRSDLVRPAPSQTYYPTPLDTGNCLDWPDLPLWFYPFMPIAVKPSFPW</sequence>
<keyword evidence="1" id="KW-0808">Transferase</keyword>
<reference evidence="1" key="1">
    <citation type="journal article" date="2021" name="Microorganisms">
        <title>Acidisoma silvae sp. nov. and Acidisomacellulosilytica sp. nov., Two Acidophilic Bacteria Isolated from Decaying Wood, Hydrolyzing Cellulose and Producing Poly-3-hydroxybutyrate.</title>
        <authorList>
            <person name="Mieszkin S."/>
            <person name="Pouder E."/>
            <person name="Uroz S."/>
            <person name="Simon-Colin C."/>
            <person name="Alain K."/>
        </authorList>
    </citation>
    <scope>NUCLEOTIDE SEQUENCE</scope>
    <source>
        <strain evidence="1">HW T2.11</strain>
    </source>
</reference>
<evidence type="ECO:0000313" key="1">
    <source>
        <dbReference type="EMBL" id="MCB8874196.1"/>
    </source>
</evidence>
<keyword evidence="1" id="KW-0489">Methyltransferase</keyword>
<organism evidence="1 2">
    <name type="scientific">Acidisoma silvae</name>
    <dbReference type="NCBI Taxonomy" id="2802396"/>
    <lineage>
        <taxon>Bacteria</taxon>
        <taxon>Pseudomonadati</taxon>
        <taxon>Pseudomonadota</taxon>
        <taxon>Alphaproteobacteria</taxon>
        <taxon>Acetobacterales</taxon>
        <taxon>Acidocellaceae</taxon>
        <taxon>Acidisoma</taxon>
    </lineage>
</organism>
<evidence type="ECO:0000313" key="2">
    <source>
        <dbReference type="Proteomes" id="UP000708298"/>
    </source>
</evidence>
<dbReference type="PANTHER" id="PTHR32026:SF10">
    <property type="entry name" value="METHYLTRANSFERASE-LIKE PROTEIN 24-RELATED"/>
    <property type="match status" value="1"/>
</dbReference>
<accession>A0A963YNN4</accession>
<dbReference type="EMBL" id="JAESVB010000001">
    <property type="protein sequence ID" value="MCB8874196.1"/>
    <property type="molecule type" value="Genomic_DNA"/>
</dbReference>
<proteinExistence type="predicted"/>
<dbReference type="GO" id="GO:0032259">
    <property type="term" value="P:methylation"/>
    <property type="evidence" value="ECO:0007669"/>
    <property type="project" value="UniProtKB-KW"/>
</dbReference>
<dbReference type="GO" id="GO:0008168">
    <property type="term" value="F:methyltransferase activity"/>
    <property type="evidence" value="ECO:0007669"/>
    <property type="project" value="UniProtKB-KW"/>
</dbReference>
<dbReference type="PANTHER" id="PTHR32026">
    <property type="entry name" value="METHYLTRANSFERASE-LIKE PROTEIN 24"/>
    <property type="match status" value="1"/>
</dbReference>
<dbReference type="InterPro" id="IPR026913">
    <property type="entry name" value="METTL24"/>
</dbReference>